<evidence type="ECO:0000313" key="5">
    <source>
        <dbReference type="Proteomes" id="UP000707138"/>
    </source>
</evidence>
<protein>
    <submittedName>
        <fullName evidence="4">Fumarylacetoacetate hydrolase family protein</fullName>
    </submittedName>
</protein>
<dbReference type="InterPro" id="IPR036663">
    <property type="entry name" value="Fumarylacetoacetase_C_sf"/>
</dbReference>
<dbReference type="Pfam" id="PF01557">
    <property type="entry name" value="FAA_hydrolase"/>
    <property type="match status" value="1"/>
</dbReference>
<evidence type="ECO:0000259" key="3">
    <source>
        <dbReference type="Pfam" id="PF01557"/>
    </source>
</evidence>
<dbReference type="Gene3D" id="3.90.850.10">
    <property type="entry name" value="Fumarylacetoacetase-like, C-terminal domain"/>
    <property type="match status" value="1"/>
</dbReference>
<dbReference type="RefSeq" id="WP_205087410.1">
    <property type="nucleotide sequence ID" value="NZ_JACJLA010000003.1"/>
</dbReference>
<dbReference type="SUPFAM" id="SSF56529">
    <property type="entry name" value="FAH"/>
    <property type="match status" value="1"/>
</dbReference>
<keyword evidence="2" id="KW-0479">Metal-binding</keyword>
<comment type="similarity">
    <text evidence="1">Belongs to the FAH family.</text>
</comment>
<dbReference type="PANTHER" id="PTHR11820">
    <property type="entry name" value="ACYLPYRUVASE"/>
    <property type="match status" value="1"/>
</dbReference>
<feature type="domain" description="Fumarylacetoacetase-like C-terminal" evidence="3">
    <location>
        <begin position="90"/>
        <end position="295"/>
    </location>
</feature>
<dbReference type="GO" id="GO:0016787">
    <property type="term" value="F:hydrolase activity"/>
    <property type="evidence" value="ECO:0007669"/>
    <property type="project" value="UniProtKB-KW"/>
</dbReference>
<dbReference type="PANTHER" id="PTHR11820:SF7">
    <property type="entry name" value="ACYLPYRUVASE FAHD1, MITOCHONDRIAL"/>
    <property type="match status" value="1"/>
</dbReference>
<keyword evidence="5" id="KW-1185">Reference proteome</keyword>
<reference evidence="4 5" key="1">
    <citation type="journal article" date="2021" name="Sci. Rep.">
        <title>The distribution of antibiotic resistance genes in chicken gut microbiota commensals.</title>
        <authorList>
            <person name="Juricova H."/>
            <person name="Matiasovicova J."/>
            <person name="Kubasova T."/>
            <person name="Cejkova D."/>
            <person name="Rychlik I."/>
        </authorList>
    </citation>
    <scope>NUCLEOTIDE SEQUENCE [LARGE SCALE GENOMIC DNA]</scope>
    <source>
        <strain evidence="4 5">An537</strain>
    </source>
</reference>
<sequence length="297" mass="32746">MKVATFTTANGFRQWGVIDDETQTILGAADLEEAYFSFLPETLDELIREGDEGILQLASTLQKHRETPMAEPYRLSEVTLEAPLTMNKNVICVGKNYDEHIAEFDREKAAVPEHPIFFSKLPTSVIGPGKTIRLHEDTTSQVDYEGELAIIIGKRASHIPADEVYDHIFGYTIVNDVTARDLQKRHSQWLLGKSLDTFCPMGPAILIGDKQPKTFEIHTYVNDELRQAGSTADLIFDIPTLVSTLSRSITLEPGDVVATGTPAGVGMGFTPPRFLADDDKVSITISDIGTLENPVGR</sequence>
<evidence type="ECO:0000313" key="4">
    <source>
        <dbReference type="EMBL" id="MBM6912150.1"/>
    </source>
</evidence>
<gene>
    <name evidence="4" type="ORF">H6A01_02235</name>
</gene>
<keyword evidence="4" id="KW-0378">Hydrolase</keyword>
<proteinExistence type="inferred from homology"/>
<accession>A0ABS2GEK7</accession>
<dbReference type="Proteomes" id="UP000707138">
    <property type="component" value="Unassembled WGS sequence"/>
</dbReference>
<name>A0ABS2GEK7_9FIRM</name>
<evidence type="ECO:0000256" key="2">
    <source>
        <dbReference type="ARBA" id="ARBA00022723"/>
    </source>
</evidence>
<organism evidence="4 5">
    <name type="scientific">Veillonella magna</name>
    <dbReference type="NCBI Taxonomy" id="464322"/>
    <lineage>
        <taxon>Bacteria</taxon>
        <taxon>Bacillati</taxon>
        <taxon>Bacillota</taxon>
        <taxon>Negativicutes</taxon>
        <taxon>Veillonellales</taxon>
        <taxon>Veillonellaceae</taxon>
        <taxon>Veillonella</taxon>
    </lineage>
</organism>
<dbReference type="InterPro" id="IPR011234">
    <property type="entry name" value="Fumarylacetoacetase-like_C"/>
</dbReference>
<dbReference type="EMBL" id="JACJLA010000003">
    <property type="protein sequence ID" value="MBM6912150.1"/>
    <property type="molecule type" value="Genomic_DNA"/>
</dbReference>
<evidence type="ECO:0000256" key="1">
    <source>
        <dbReference type="ARBA" id="ARBA00010211"/>
    </source>
</evidence>
<comment type="caution">
    <text evidence="4">The sequence shown here is derived from an EMBL/GenBank/DDBJ whole genome shotgun (WGS) entry which is preliminary data.</text>
</comment>